<evidence type="ECO:0000313" key="2">
    <source>
        <dbReference type="Proteomes" id="UP000315647"/>
    </source>
</evidence>
<dbReference type="EMBL" id="CP037421">
    <property type="protein sequence ID" value="QDT25532.1"/>
    <property type="molecule type" value="Genomic_DNA"/>
</dbReference>
<sequence>MALNRELIDAYLDRILIFEGSLEPDTLALRRLLSEIESDTHLDKTDQAFVRGYLGYQFPKTFSQVDCEAEFRFVLGREPQSQLALHYLGYQCFDCGKYFEALESFNRIEPEYCQIWSRIKIDELIVCCYLHLQELREAEKLLIPLLRQSEEVETIDYPYPIELLRTLIVWHIDFSAVIGEAAWQRILELLNIVFRKHALPRVLQEELSKLSR</sequence>
<accession>A0A517Q1S5</accession>
<dbReference type="SUPFAM" id="SSF48452">
    <property type="entry name" value="TPR-like"/>
    <property type="match status" value="1"/>
</dbReference>
<name>A0A518A1C3_9PLAN</name>
<dbReference type="RefSeq" id="WP_145104224.1">
    <property type="nucleotide sequence ID" value="NZ_CP036277.1"/>
</dbReference>
<gene>
    <name evidence="1" type="ORF">Enr10x_08290</name>
</gene>
<dbReference type="AlphaFoldDB" id="A0A518A1C3"/>
<protein>
    <submittedName>
        <fullName evidence="1">Uncharacterized protein</fullName>
    </submittedName>
</protein>
<dbReference type="InterPro" id="IPR011990">
    <property type="entry name" value="TPR-like_helical_dom_sf"/>
</dbReference>
<accession>A0A518A1C3</accession>
<proteinExistence type="predicted"/>
<evidence type="ECO:0000313" key="1">
    <source>
        <dbReference type="EMBL" id="QDT25532.1"/>
    </source>
</evidence>
<keyword evidence="2" id="KW-1185">Reference proteome</keyword>
<dbReference type="Proteomes" id="UP000315647">
    <property type="component" value="Chromosome"/>
</dbReference>
<reference evidence="1 2" key="1">
    <citation type="submission" date="2019-03" db="EMBL/GenBank/DDBJ databases">
        <title>Deep-cultivation of Planctomycetes and their phenomic and genomic characterization uncovers novel biology.</title>
        <authorList>
            <person name="Wiegand S."/>
            <person name="Jogler M."/>
            <person name="Boedeker C."/>
            <person name="Pinto D."/>
            <person name="Vollmers J."/>
            <person name="Rivas-Marin E."/>
            <person name="Kohn T."/>
            <person name="Peeters S.H."/>
            <person name="Heuer A."/>
            <person name="Rast P."/>
            <person name="Oberbeckmann S."/>
            <person name="Bunk B."/>
            <person name="Jeske O."/>
            <person name="Meyerdierks A."/>
            <person name="Storesund J.E."/>
            <person name="Kallscheuer N."/>
            <person name="Luecker S."/>
            <person name="Lage O.M."/>
            <person name="Pohl T."/>
            <person name="Merkel B.J."/>
            <person name="Hornburger P."/>
            <person name="Mueller R.-W."/>
            <person name="Bruemmer F."/>
            <person name="Labrenz M."/>
            <person name="Spormann A.M."/>
            <person name="Op den Camp H."/>
            <person name="Overmann J."/>
            <person name="Amann R."/>
            <person name="Jetten M.S.M."/>
            <person name="Mascher T."/>
            <person name="Medema M.H."/>
            <person name="Devos D.P."/>
            <person name="Kaster A.-K."/>
            <person name="Ovreas L."/>
            <person name="Rohde M."/>
            <person name="Galperin M.Y."/>
            <person name="Jogler C."/>
        </authorList>
    </citation>
    <scope>NUCLEOTIDE SEQUENCE [LARGE SCALE GENOMIC DNA]</scope>
    <source>
        <strain evidence="1 2">Enr10</strain>
    </source>
</reference>
<organism evidence="1 2">
    <name type="scientific">Gimesia panareensis</name>
    <dbReference type="NCBI Taxonomy" id="2527978"/>
    <lineage>
        <taxon>Bacteria</taxon>
        <taxon>Pseudomonadati</taxon>
        <taxon>Planctomycetota</taxon>
        <taxon>Planctomycetia</taxon>
        <taxon>Planctomycetales</taxon>
        <taxon>Planctomycetaceae</taxon>
        <taxon>Gimesia</taxon>
    </lineage>
</organism>